<keyword evidence="3" id="KW-0134">Cell wall</keyword>
<comment type="similarity">
    <text evidence="2">Belongs to the short-chain dehydrogenases/reductases (SDR) family.</text>
</comment>
<dbReference type="Proteomes" id="UP000191039">
    <property type="component" value="Unassembled WGS sequence"/>
</dbReference>
<protein>
    <recommendedName>
        <fullName evidence="5">3-oxoacyl-[acyl-carrier-protein] reductase MabA</fullName>
    </recommendedName>
</protein>
<sequence length="255" mass="25489">MTDWSGVKVLVTGGSQGIGLGIAEGFLSAGAAVAISGRRPATLAAAAEKLGGPGRRVATIVADVADPASCARMAAEAQQQLGGLDVLCANAGIYPERDIDELTAADVADIMATNVGGTIFSVQACRPALKASGRGRVVVTSSITGPVTGFPGLSHYAASKAAQLGFVRSAALELAADRITVNAIGPGSIRTEGLDGLGADTMAKMLACIPQRRLGSPADIAAAAQFFASAEAAFITGQFLVVDGGQTLPELPDAP</sequence>
<dbReference type="EMBL" id="MIJD01000002">
    <property type="protein sequence ID" value="OPE56338.1"/>
    <property type="molecule type" value="Genomic_DNA"/>
</dbReference>
<evidence type="ECO:0000313" key="9">
    <source>
        <dbReference type="EMBL" id="PEG53725.1"/>
    </source>
</evidence>
<evidence type="ECO:0000313" key="8">
    <source>
        <dbReference type="EMBL" id="OPE56338.1"/>
    </source>
</evidence>
<dbReference type="InterPro" id="IPR050259">
    <property type="entry name" value="SDR"/>
</dbReference>
<gene>
    <name evidence="8" type="ORF">BV510_00560</name>
    <name evidence="9" type="ORF">CRI78_15340</name>
</gene>
<dbReference type="InterPro" id="IPR002347">
    <property type="entry name" value="SDR_fam"/>
</dbReference>
<evidence type="ECO:0000256" key="4">
    <source>
        <dbReference type="ARBA" id="ARBA00023002"/>
    </source>
</evidence>
<dbReference type="InterPro" id="IPR036291">
    <property type="entry name" value="NAD(P)-bd_dom_sf"/>
</dbReference>
<comment type="subcellular location">
    <subcellularLocation>
        <location evidence="1">Secreted</location>
        <location evidence="1">Cell wall</location>
    </subcellularLocation>
</comment>
<keyword evidence="4" id="KW-0560">Oxidoreductase</keyword>
<dbReference type="SMART" id="SM00822">
    <property type="entry name" value="PKS_KR"/>
    <property type="match status" value="1"/>
</dbReference>
<evidence type="ECO:0000256" key="3">
    <source>
        <dbReference type="ARBA" id="ARBA00022512"/>
    </source>
</evidence>
<dbReference type="CDD" id="cd05233">
    <property type="entry name" value="SDR_c"/>
    <property type="match status" value="1"/>
</dbReference>
<keyword evidence="11" id="KW-1185">Reference proteome</keyword>
<dbReference type="Proteomes" id="UP000220340">
    <property type="component" value="Unassembled WGS sequence"/>
</dbReference>
<dbReference type="PANTHER" id="PTHR42879">
    <property type="entry name" value="3-OXOACYL-(ACYL-CARRIER-PROTEIN) REDUCTASE"/>
    <property type="match status" value="1"/>
</dbReference>
<comment type="catalytic activity">
    <reaction evidence="6">
        <text>a (3R)-hydroxyacyl-[ACP] + NADP(+) = a 3-oxoacyl-[ACP] + NADPH + H(+)</text>
        <dbReference type="Rhea" id="RHEA:17397"/>
        <dbReference type="Rhea" id="RHEA-COMP:9916"/>
        <dbReference type="Rhea" id="RHEA-COMP:9945"/>
        <dbReference type="ChEBI" id="CHEBI:15378"/>
        <dbReference type="ChEBI" id="CHEBI:57783"/>
        <dbReference type="ChEBI" id="CHEBI:58349"/>
        <dbReference type="ChEBI" id="CHEBI:78776"/>
        <dbReference type="ChEBI" id="CHEBI:78827"/>
        <dbReference type="EC" id="1.1.1.100"/>
    </reaction>
    <physiologicalReaction direction="right-to-left" evidence="6">
        <dbReference type="Rhea" id="RHEA:17399"/>
    </physiologicalReaction>
</comment>
<dbReference type="STRING" id="1801.BRW64_07380"/>
<dbReference type="AlphaFoldDB" id="A0A1Q4HHS8"/>
<evidence type="ECO:0000256" key="2">
    <source>
        <dbReference type="ARBA" id="ARBA00006484"/>
    </source>
</evidence>
<dbReference type="InterPro" id="IPR057326">
    <property type="entry name" value="KR_dom"/>
</dbReference>
<reference evidence="9 11" key="2">
    <citation type="submission" date="2017-10" db="EMBL/GenBank/DDBJ databases">
        <title>The new phylogeny of genus Mycobacterium.</title>
        <authorList>
            <person name="Tortoli E."/>
            <person name="Trovato A."/>
            <person name="Cirillo D.M."/>
        </authorList>
    </citation>
    <scope>NUCLEOTIDE SEQUENCE [LARGE SCALE GENOMIC DNA]</scope>
    <source>
        <strain evidence="9 11">IP141170001</strain>
    </source>
</reference>
<evidence type="ECO:0000256" key="1">
    <source>
        <dbReference type="ARBA" id="ARBA00004191"/>
    </source>
</evidence>
<feature type="domain" description="Ketoreductase" evidence="7">
    <location>
        <begin position="7"/>
        <end position="187"/>
    </location>
</feature>
<comment type="caution">
    <text evidence="9">The sequence shown here is derived from an EMBL/GenBank/DDBJ whole genome shotgun (WGS) entry which is preliminary data.</text>
</comment>
<evidence type="ECO:0000256" key="5">
    <source>
        <dbReference type="ARBA" id="ARBA00040781"/>
    </source>
</evidence>
<dbReference type="SUPFAM" id="SSF51735">
    <property type="entry name" value="NAD(P)-binding Rossmann-fold domains"/>
    <property type="match status" value="1"/>
</dbReference>
<keyword evidence="3" id="KW-0964">Secreted</keyword>
<name>A0A1Q4HHS8_9MYCO</name>
<evidence type="ECO:0000256" key="6">
    <source>
        <dbReference type="ARBA" id="ARBA00047400"/>
    </source>
</evidence>
<dbReference type="PRINTS" id="PR00081">
    <property type="entry name" value="GDHRDH"/>
</dbReference>
<dbReference type="GO" id="GO:0004316">
    <property type="term" value="F:3-oxoacyl-[acyl-carrier-protein] reductase (NADPH) activity"/>
    <property type="evidence" value="ECO:0007669"/>
    <property type="project" value="UniProtKB-EC"/>
</dbReference>
<proteinExistence type="inferred from homology"/>
<dbReference type="Gene3D" id="3.40.50.720">
    <property type="entry name" value="NAD(P)-binding Rossmann-like Domain"/>
    <property type="match status" value="1"/>
</dbReference>
<dbReference type="NCBIfam" id="NF004202">
    <property type="entry name" value="PRK05653.2-2"/>
    <property type="match status" value="1"/>
</dbReference>
<evidence type="ECO:0000313" key="10">
    <source>
        <dbReference type="Proteomes" id="UP000191039"/>
    </source>
</evidence>
<dbReference type="PRINTS" id="PR00080">
    <property type="entry name" value="SDRFAMILY"/>
</dbReference>
<dbReference type="OrthoDB" id="7064009at2"/>
<accession>A0A1Q4HHS8</accession>
<dbReference type="Pfam" id="PF13561">
    <property type="entry name" value="adh_short_C2"/>
    <property type="match status" value="1"/>
</dbReference>
<evidence type="ECO:0000313" key="11">
    <source>
        <dbReference type="Proteomes" id="UP000220340"/>
    </source>
</evidence>
<dbReference type="RefSeq" id="WP_073855542.1">
    <property type="nucleotide sequence ID" value="NZ_BAAATC010000015.1"/>
</dbReference>
<reference evidence="8 10" key="1">
    <citation type="submission" date="2016-09" db="EMBL/GenBank/DDBJ databases">
        <title>genome sequences of unsequenced Mycobacteria.</title>
        <authorList>
            <person name="Greninger A.L."/>
            <person name="Jerome K.R."/>
            <person name="Mcnair B."/>
            <person name="Wallis C."/>
            <person name="Fang F."/>
        </authorList>
    </citation>
    <scope>NUCLEOTIDE SEQUENCE [LARGE SCALE GENOMIC DNA]</scope>
    <source>
        <strain evidence="8 10">BM1</strain>
    </source>
</reference>
<evidence type="ECO:0000259" key="7">
    <source>
        <dbReference type="SMART" id="SM00822"/>
    </source>
</evidence>
<organism evidence="9 11">
    <name type="scientific">Mycolicibacterium diernhoferi</name>
    <dbReference type="NCBI Taxonomy" id="1801"/>
    <lineage>
        <taxon>Bacteria</taxon>
        <taxon>Bacillati</taxon>
        <taxon>Actinomycetota</taxon>
        <taxon>Actinomycetes</taxon>
        <taxon>Mycobacteriales</taxon>
        <taxon>Mycobacteriaceae</taxon>
        <taxon>Mycolicibacterium</taxon>
    </lineage>
</organism>
<dbReference type="EMBL" id="PDCR01000018">
    <property type="protein sequence ID" value="PEG53725.1"/>
    <property type="molecule type" value="Genomic_DNA"/>
</dbReference>
<dbReference type="FunFam" id="3.40.50.720:FF:000084">
    <property type="entry name" value="Short-chain dehydrogenase reductase"/>
    <property type="match status" value="1"/>
</dbReference>